<dbReference type="PANTHER" id="PTHR33877:SF2">
    <property type="entry name" value="OS07G0170200 PROTEIN"/>
    <property type="match status" value="1"/>
</dbReference>
<keyword evidence="3" id="KW-1185">Reference proteome</keyword>
<proteinExistence type="predicted"/>
<accession>U5QMV9</accession>
<keyword evidence="2" id="KW-0255">Endonuclease</keyword>
<dbReference type="EMBL" id="CP003587">
    <property type="protein sequence ID" value="AGY58929.1"/>
    <property type="molecule type" value="Genomic_DNA"/>
</dbReference>
<dbReference type="OrthoDB" id="9802901at2"/>
<evidence type="ECO:0000259" key="1">
    <source>
        <dbReference type="SMART" id="SM00507"/>
    </source>
</evidence>
<reference evidence="2 3" key="1">
    <citation type="journal article" date="2013" name="PLoS ONE">
        <title>Cultivation and Complete Genome Sequencing of Gloeobacter kilaueensis sp. nov., from a Lava Cave in Kilauea Caldera, Hawai'i.</title>
        <authorList>
            <person name="Saw J.H."/>
            <person name="Schatz M."/>
            <person name="Brown M.V."/>
            <person name="Kunkel D.D."/>
            <person name="Foster J.S."/>
            <person name="Shick H."/>
            <person name="Christensen S."/>
            <person name="Hou S."/>
            <person name="Wan X."/>
            <person name="Donachie S.P."/>
        </authorList>
    </citation>
    <scope>NUCLEOTIDE SEQUENCE [LARGE SCALE GENOMIC DNA]</scope>
    <source>
        <strain evidence="3">JS</strain>
    </source>
</reference>
<evidence type="ECO:0000313" key="3">
    <source>
        <dbReference type="Proteomes" id="UP000017396"/>
    </source>
</evidence>
<dbReference type="GO" id="GO:0004519">
    <property type="term" value="F:endonuclease activity"/>
    <property type="evidence" value="ECO:0007669"/>
    <property type="project" value="UniProtKB-KW"/>
</dbReference>
<dbReference type="InterPro" id="IPR029471">
    <property type="entry name" value="HNH_5"/>
</dbReference>
<dbReference type="HOGENOM" id="CLU_099824_3_1_3"/>
<dbReference type="CDD" id="cd00085">
    <property type="entry name" value="HNHc"/>
    <property type="match status" value="1"/>
</dbReference>
<dbReference type="Proteomes" id="UP000017396">
    <property type="component" value="Chromosome"/>
</dbReference>
<dbReference type="Pfam" id="PF14279">
    <property type="entry name" value="HNH_5"/>
    <property type="match status" value="1"/>
</dbReference>
<dbReference type="RefSeq" id="WP_023174136.1">
    <property type="nucleotide sequence ID" value="NC_022600.1"/>
</dbReference>
<keyword evidence="2" id="KW-0378">Hydrolase</keyword>
<protein>
    <submittedName>
        <fullName evidence="2">HNH endonuclease</fullName>
    </submittedName>
</protein>
<organism evidence="2 3">
    <name type="scientific">Gloeobacter kilaueensis (strain ATCC BAA-2537 / CCAP 1431/1 / ULC 316 / JS1)</name>
    <dbReference type="NCBI Taxonomy" id="1183438"/>
    <lineage>
        <taxon>Bacteria</taxon>
        <taxon>Bacillati</taxon>
        <taxon>Cyanobacteriota</taxon>
        <taxon>Cyanophyceae</taxon>
        <taxon>Gloeobacterales</taxon>
        <taxon>Gloeobacteraceae</taxon>
        <taxon>Gloeobacter</taxon>
    </lineage>
</organism>
<dbReference type="PATRIC" id="fig|1183438.3.peg.2641"/>
<dbReference type="Gene3D" id="1.10.30.50">
    <property type="match status" value="1"/>
</dbReference>
<dbReference type="AlphaFoldDB" id="U5QMV9"/>
<keyword evidence="2" id="KW-0540">Nuclease</keyword>
<dbReference type="InterPro" id="IPR052892">
    <property type="entry name" value="NA-targeting_endonuclease"/>
</dbReference>
<dbReference type="PANTHER" id="PTHR33877">
    <property type="entry name" value="SLL1193 PROTEIN"/>
    <property type="match status" value="1"/>
</dbReference>
<sequence>MKTSTNVLQQPVLVLSRSYLPVGRITVREAVCLIARGKAEPVIVEHLPCWPVRSVGCVLVVPAQICLTAASVERLWKVPPVTRKELFARDGHTCQYCGAQRHLSIDHVLPRSRGGTHTWQNVVTACASCNNRKGDRTPEEAGLKLRVRPRPPVHPAITFAAKLWAGQEACVG</sequence>
<dbReference type="eggNOG" id="COG1403">
    <property type="taxonomic scope" value="Bacteria"/>
</dbReference>
<evidence type="ECO:0000313" key="2">
    <source>
        <dbReference type="EMBL" id="AGY58929.1"/>
    </source>
</evidence>
<dbReference type="InterPro" id="IPR003615">
    <property type="entry name" value="HNH_nuc"/>
</dbReference>
<feature type="domain" description="HNH nuclease" evidence="1">
    <location>
        <begin position="81"/>
        <end position="131"/>
    </location>
</feature>
<name>U5QMV9_GLOK1</name>
<dbReference type="SMART" id="SM00507">
    <property type="entry name" value="HNHc"/>
    <property type="match status" value="1"/>
</dbReference>
<dbReference type="KEGG" id="glj:GKIL_2683"/>
<gene>
    <name evidence="2" type="ORF">GKIL_2683</name>
</gene>